<dbReference type="Proteomes" id="UP000249057">
    <property type="component" value="Unassembled WGS sequence"/>
</dbReference>
<sequence>MKEHCSVILKAGMWLTSGINTTPLLAVSLLKTQPPILSESKPTEGLIPGPDHHHTTRTVRTATTMNISYPALGVLALAASYASAGPAAYGVCQAGCAAVVMACYSAAGYRIHMGGLARSHGPSDNSRLQQRLWDLSVRLRCRDLGPNPLSV</sequence>
<evidence type="ECO:0000313" key="1">
    <source>
        <dbReference type="EMBL" id="RAH47582.1"/>
    </source>
</evidence>
<organism evidence="1 2">
    <name type="scientific">Aspergillus brunneoviolaceus CBS 621.78</name>
    <dbReference type="NCBI Taxonomy" id="1450534"/>
    <lineage>
        <taxon>Eukaryota</taxon>
        <taxon>Fungi</taxon>
        <taxon>Dikarya</taxon>
        <taxon>Ascomycota</taxon>
        <taxon>Pezizomycotina</taxon>
        <taxon>Eurotiomycetes</taxon>
        <taxon>Eurotiomycetidae</taxon>
        <taxon>Eurotiales</taxon>
        <taxon>Aspergillaceae</taxon>
        <taxon>Aspergillus</taxon>
        <taxon>Aspergillus subgen. Circumdati</taxon>
    </lineage>
</organism>
<dbReference type="EMBL" id="KZ825329">
    <property type="protein sequence ID" value="RAH47582.1"/>
    <property type="molecule type" value="Genomic_DNA"/>
</dbReference>
<reference evidence="1" key="1">
    <citation type="submission" date="2018-02" db="EMBL/GenBank/DDBJ databases">
        <title>The genomes of Aspergillus section Nigri reveals drivers in fungal speciation.</title>
        <authorList>
            <consortium name="DOE Joint Genome Institute"/>
            <person name="Vesth T.C."/>
            <person name="Nybo J."/>
            <person name="Theobald S."/>
            <person name="Brandl J."/>
            <person name="Frisvad J.C."/>
            <person name="Nielsen K.F."/>
            <person name="Lyhne E.K."/>
            <person name="Kogle M.E."/>
            <person name="Kuo A."/>
            <person name="Riley R."/>
            <person name="Clum A."/>
            <person name="Nolan M."/>
            <person name="Lipzen A."/>
            <person name="Salamov A."/>
            <person name="Henrissat B."/>
            <person name="Wiebenga A."/>
            <person name="De vries R.P."/>
            <person name="Grigoriev I.V."/>
            <person name="Mortensen U.H."/>
            <person name="Andersen M.R."/>
            <person name="Baker S.E."/>
        </authorList>
    </citation>
    <scope>NUCLEOTIDE SEQUENCE</scope>
    <source>
        <strain evidence="1">CBS 621.78</strain>
    </source>
</reference>
<keyword evidence="2" id="KW-1185">Reference proteome</keyword>
<evidence type="ECO:0000313" key="2">
    <source>
        <dbReference type="Proteomes" id="UP000249057"/>
    </source>
</evidence>
<accession>A0ACD1GEF0</accession>
<proteinExistence type="predicted"/>
<name>A0ACD1GEF0_9EURO</name>
<gene>
    <name evidence="1" type="ORF">BO95DRAFT_430235</name>
</gene>
<protein>
    <submittedName>
        <fullName evidence="1">Uncharacterized protein</fullName>
    </submittedName>
</protein>